<dbReference type="GO" id="GO:0008270">
    <property type="term" value="F:zinc ion binding"/>
    <property type="evidence" value="ECO:0007669"/>
    <property type="project" value="UniProtKB-KW"/>
</dbReference>
<comment type="caution">
    <text evidence="3">The sequence shown here is derived from an EMBL/GenBank/DDBJ whole genome shotgun (WGS) entry which is preliminary data.</text>
</comment>
<dbReference type="PROSITE" id="PS50157">
    <property type="entry name" value="ZINC_FINGER_C2H2_2"/>
    <property type="match status" value="1"/>
</dbReference>
<dbReference type="SUPFAM" id="SSF57667">
    <property type="entry name" value="beta-beta-alpha zinc fingers"/>
    <property type="match status" value="1"/>
</dbReference>
<keyword evidence="1" id="KW-0862">Zinc</keyword>
<evidence type="ECO:0000259" key="2">
    <source>
        <dbReference type="PROSITE" id="PS50157"/>
    </source>
</evidence>
<proteinExistence type="predicted"/>
<dbReference type="EMBL" id="JABXBU010002072">
    <property type="protein sequence ID" value="KAF8776778.1"/>
    <property type="molecule type" value="Genomic_DNA"/>
</dbReference>
<protein>
    <recommendedName>
        <fullName evidence="2">C2H2-type domain-containing protein</fullName>
    </recommendedName>
</protein>
<evidence type="ECO:0000256" key="1">
    <source>
        <dbReference type="PROSITE-ProRule" id="PRU00042"/>
    </source>
</evidence>
<dbReference type="InterPro" id="IPR013087">
    <property type="entry name" value="Znf_C2H2_type"/>
</dbReference>
<reference evidence="3" key="2">
    <citation type="submission" date="2020-06" db="EMBL/GenBank/DDBJ databases">
        <authorList>
            <person name="Sheffer M."/>
        </authorList>
    </citation>
    <scope>NUCLEOTIDE SEQUENCE</scope>
</reference>
<organism evidence="3 4">
    <name type="scientific">Argiope bruennichi</name>
    <name type="common">Wasp spider</name>
    <name type="synonym">Aranea bruennichi</name>
    <dbReference type="NCBI Taxonomy" id="94029"/>
    <lineage>
        <taxon>Eukaryota</taxon>
        <taxon>Metazoa</taxon>
        <taxon>Ecdysozoa</taxon>
        <taxon>Arthropoda</taxon>
        <taxon>Chelicerata</taxon>
        <taxon>Arachnida</taxon>
        <taxon>Araneae</taxon>
        <taxon>Araneomorphae</taxon>
        <taxon>Entelegynae</taxon>
        <taxon>Araneoidea</taxon>
        <taxon>Araneidae</taxon>
        <taxon>Argiope</taxon>
    </lineage>
</organism>
<name>A0A8T0EMU9_ARGBR</name>
<dbReference type="InterPro" id="IPR036236">
    <property type="entry name" value="Znf_C2H2_sf"/>
</dbReference>
<evidence type="ECO:0000313" key="3">
    <source>
        <dbReference type="EMBL" id="KAF8776778.1"/>
    </source>
</evidence>
<dbReference type="PROSITE" id="PS00028">
    <property type="entry name" value="ZINC_FINGER_C2H2_1"/>
    <property type="match status" value="1"/>
</dbReference>
<keyword evidence="1" id="KW-0863">Zinc-finger</keyword>
<reference evidence="3" key="1">
    <citation type="journal article" date="2020" name="bioRxiv">
        <title>Chromosome-level reference genome of the European wasp spider Argiope bruennichi: a resource for studies on range expansion and evolutionary adaptation.</title>
        <authorList>
            <person name="Sheffer M.M."/>
            <person name="Hoppe A."/>
            <person name="Krehenwinkel H."/>
            <person name="Uhl G."/>
            <person name="Kuss A.W."/>
            <person name="Jensen L."/>
            <person name="Jensen C."/>
            <person name="Gillespie R.G."/>
            <person name="Hoff K.J."/>
            <person name="Prost S."/>
        </authorList>
    </citation>
    <scope>NUCLEOTIDE SEQUENCE</scope>
</reference>
<evidence type="ECO:0000313" key="4">
    <source>
        <dbReference type="Proteomes" id="UP000807504"/>
    </source>
</evidence>
<dbReference type="Proteomes" id="UP000807504">
    <property type="component" value="Unassembled WGS sequence"/>
</dbReference>
<accession>A0A8T0EMU9</accession>
<gene>
    <name evidence="3" type="ORF">HNY73_013724</name>
</gene>
<sequence>MNHSNDTCIICNSYDTCSCKDRLVSSLFRNEFNIDNSTVCESAVKEISNNIQHLPPSCKTSPITSTEKNSYEGFKNYSEDGGGSCIVSPYSKLKFENVSTSSCFRIEWKENFSAFDKKSEKEYSSGKKHMNKGKTTLTSTSNDKVFQKRRHKMLNPLSKGETFKDKMPYVCFECKKMFGYYSSLDEHENSHALNKLWSN</sequence>
<keyword evidence="1" id="KW-0479">Metal-binding</keyword>
<keyword evidence="4" id="KW-1185">Reference proteome</keyword>
<feature type="domain" description="C2H2-type" evidence="2">
    <location>
        <begin position="169"/>
        <end position="196"/>
    </location>
</feature>
<dbReference type="AlphaFoldDB" id="A0A8T0EMU9"/>